<dbReference type="SMART" id="SM00715">
    <property type="entry name" value="LA"/>
    <property type="match status" value="1"/>
</dbReference>
<feature type="compositionally biased region" description="Basic residues" evidence="7">
    <location>
        <begin position="443"/>
        <end position="459"/>
    </location>
</feature>
<evidence type="ECO:0000313" key="11">
    <source>
        <dbReference type="EMBL" id="GMH12425.1"/>
    </source>
</evidence>
<dbReference type="InterPro" id="IPR000504">
    <property type="entry name" value="RRM_dom"/>
</dbReference>
<feature type="region of interest" description="Disordered" evidence="7">
    <location>
        <begin position="254"/>
        <end position="350"/>
    </location>
</feature>
<proteinExistence type="predicted"/>
<dbReference type="Gene3D" id="3.30.70.330">
    <property type="match status" value="2"/>
</dbReference>
<dbReference type="SUPFAM" id="SSF54928">
    <property type="entry name" value="RNA-binding domain, RBD"/>
    <property type="match status" value="2"/>
</dbReference>
<dbReference type="PANTHER" id="PTHR22792:SF140">
    <property type="entry name" value="ACHILLES, ISOFORM A"/>
    <property type="match status" value="1"/>
</dbReference>
<comment type="function">
    <text evidence="5">Binds to the 3' poly(U) terminus of nascent RNA polymerase III transcripts, protecting them from exonuclease digestion and facilitating their folding and maturation.</text>
</comment>
<dbReference type="PROSITE" id="PS50102">
    <property type="entry name" value="RRM"/>
    <property type="match status" value="1"/>
</dbReference>
<evidence type="ECO:0000256" key="3">
    <source>
        <dbReference type="ARBA" id="ARBA00022884"/>
    </source>
</evidence>
<dbReference type="CDD" id="cd08030">
    <property type="entry name" value="LA_like_plant"/>
    <property type="match status" value="1"/>
</dbReference>
<protein>
    <recommendedName>
        <fullName evidence="13">La protein 1</fullName>
    </recommendedName>
</protein>
<feature type="compositionally biased region" description="Basic and acidic residues" evidence="7">
    <location>
        <begin position="322"/>
        <end position="334"/>
    </location>
</feature>
<gene>
    <name evidence="11" type="ORF">Nepgr_014266</name>
</gene>
<dbReference type="InterPro" id="IPR014886">
    <property type="entry name" value="La_xRRM"/>
</dbReference>
<feature type="region of interest" description="Disordered" evidence="7">
    <location>
        <begin position="436"/>
        <end position="474"/>
    </location>
</feature>
<feature type="domain" description="XRRM" evidence="10">
    <location>
        <begin position="345"/>
        <end position="471"/>
    </location>
</feature>
<dbReference type="SMART" id="SM00360">
    <property type="entry name" value="RRM"/>
    <property type="match status" value="2"/>
</dbReference>
<evidence type="ECO:0000259" key="9">
    <source>
        <dbReference type="PROSITE" id="PS50961"/>
    </source>
</evidence>
<evidence type="ECO:0000256" key="5">
    <source>
        <dbReference type="ARBA" id="ARBA00057261"/>
    </source>
</evidence>
<dbReference type="GO" id="GO:0005654">
    <property type="term" value="C:nucleoplasm"/>
    <property type="evidence" value="ECO:0007669"/>
    <property type="project" value="UniProtKB-SubCell"/>
</dbReference>
<evidence type="ECO:0000259" key="10">
    <source>
        <dbReference type="PROSITE" id="PS51939"/>
    </source>
</evidence>
<feature type="domain" description="RRM" evidence="8">
    <location>
        <begin position="115"/>
        <end position="207"/>
    </location>
</feature>
<dbReference type="InterPro" id="IPR012677">
    <property type="entry name" value="Nucleotide-bd_a/b_plait_sf"/>
</dbReference>
<dbReference type="CDD" id="cd12291">
    <property type="entry name" value="RRM1_La"/>
    <property type="match status" value="1"/>
</dbReference>
<dbReference type="InterPro" id="IPR002344">
    <property type="entry name" value="Lupus_La"/>
</dbReference>
<comment type="caution">
    <text evidence="11">The sequence shown here is derived from an EMBL/GenBank/DDBJ whole genome shotgun (WGS) entry which is preliminary data.</text>
</comment>
<dbReference type="GO" id="GO:1990904">
    <property type="term" value="C:ribonucleoprotein complex"/>
    <property type="evidence" value="ECO:0007669"/>
    <property type="project" value="UniProtKB-UniRule"/>
</dbReference>
<evidence type="ECO:0000256" key="2">
    <source>
        <dbReference type="ARBA" id="ARBA00004642"/>
    </source>
</evidence>
<name>A0AAD3SIU6_NEPGR</name>
<keyword evidence="12" id="KW-1185">Reference proteome</keyword>
<reference evidence="11" key="1">
    <citation type="submission" date="2023-05" db="EMBL/GenBank/DDBJ databases">
        <title>Nepenthes gracilis genome sequencing.</title>
        <authorList>
            <person name="Fukushima K."/>
        </authorList>
    </citation>
    <scope>NUCLEOTIDE SEQUENCE</scope>
    <source>
        <strain evidence="11">SING2019-196</strain>
    </source>
</reference>
<sequence length="474" mass="52308">MATALDEETSKKVLRQVEFYFSDSNLPRDRFLKQTISESEDGMVSLSLICSFSRMRNHLNLGEVKPDEIPEDTVNAVAETLRSSISLKVSDDGKKVGRTMELAKPEELIEQLDSRTIAVSPLPYDVKLEDVESFFTQFAKVNSVRLPRHAYSKKVFCGTALVEFSTEEDAEKIMEQSMVYAGVDLEFKPKKDFVAEREKLVSKFEKTEAGSKQEAEEKPVDEFEKTDADSKHKSSEEADYPKGLIVAFTLKSVSSGSKQNGSHGPVNNEVGASKINDGESVGNVSQETNKVSENGRNDGAEKNAGEEESKEKDNDGSGPGNEEGKEAKGDEKSSDGANDGAKAVSEEKSKIAAFKDNMDTVLREDLKAVFGKYGTVKFVDFKMGADSGYIRFEEPEAAQKARAFAVLSEEGGLIVKNYIAALEPVTGEAEKEYWRFRENSKGNKGRGGKHERGGKRSWGRGKDSSGGRQKKFRR</sequence>
<dbReference type="PROSITE" id="PS50961">
    <property type="entry name" value="HTH_LA"/>
    <property type="match status" value="1"/>
</dbReference>
<dbReference type="SUPFAM" id="SSF46785">
    <property type="entry name" value="Winged helix' DNA-binding domain"/>
    <property type="match status" value="1"/>
</dbReference>
<evidence type="ECO:0000256" key="4">
    <source>
        <dbReference type="ARBA" id="ARBA00023242"/>
    </source>
</evidence>
<evidence type="ECO:0000256" key="7">
    <source>
        <dbReference type="SAM" id="MobiDB-lite"/>
    </source>
</evidence>
<dbReference type="GO" id="GO:0003729">
    <property type="term" value="F:mRNA binding"/>
    <property type="evidence" value="ECO:0007669"/>
    <property type="project" value="TreeGrafter"/>
</dbReference>
<dbReference type="Pfam" id="PF00076">
    <property type="entry name" value="RRM_1"/>
    <property type="match status" value="1"/>
</dbReference>
<dbReference type="Pfam" id="PF08777">
    <property type="entry name" value="RRM_3"/>
    <property type="match status" value="1"/>
</dbReference>
<evidence type="ECO:0000256" key="1">
    <source>
        <dbReference type="ARBA" id="ARBA00004604"/>
    </source>
</evidence>
<dbReference type="Proteomes" id="UP001279734">
    <property type="component" value="Unassembled WGS sequence"/>
</dbReference>
<dbReference type="GO" id="GO:0005730">
    <property type="term" value="C:nucleolus"/>
    <property type="evidence" value="ECO:0007669"/>
    <property type="project" value="UniProtKB-SubCell"/>
</dbReference>
<dbReference type="InterPro" id="IPR036388">
    <property type="entry name" value="WH-like_DNA-bd_sf"/>
</dbReference>
<dbReference type="InterPro" id="IPR006630">
    <property type="entry name" value="La_HTH"/>
</dbReference>
<dbReference type="Pfam" id="PF05383">
    <property type="entry name" value="La"/>
    <property type="match status" value="1"/>
</dbReference>
<feature type="domain" description="HTH La-type RNA-binding" evidence="9">
    <location>
        <begin position="3"/>
        <end position="106"/>
    </location>
</feature>
<evidence type="ECO:0000259" key="8">
    <source>
        <dbReference type="PROSITE" id="PS50102"/>
    </source>
</evidence>
<dbReference type="GO" id="GO:0006396">
    <property type="term" value="P:RNA processing"/>
    <property type="evidence" value="ECO:0007669"/>
    <property type="project" value="InterPro"/>
</dbReference>
<feature type="region of interest" description="Disordered" evidence="7">
    <location>
        <begin position="206"/>
        <end position="238"/>
    </location>
</feature>
<dbReference type="Gene3D" id="1.10.10.10">
    <property type="entry name" value="Winged helix-like DNA-binding domain superfamily/Winged helix DNA-binding domain"/>
    <property type="match status" value="1"/>
</dbReference>
<evidence type="ECO:0000256" key="6">
    <source>
        <dbReference type="PROSITE-ProRule" id="PRU00332"/>
    </source>
</evidence>
<keyword evidence="4" id="KW-0539">Nucleus</keyword>
<keyword evidence="3 6" id="KW-0694">RNA-binding</keyword>
<evidence type="ECO:0008006" key="13">
    <source>
        <dbReference type="Google" id="ProtNLM"/>
    </source>
</evidence>
<dbReference type="PROSITE" id="PS51939">
    <property type="entry name" value="XRRM"/>
    <property type="match status" value="1"/>
</dbReference>
<dbReference type="InterPro" id="IPR035979">
    <property type="entry name" value="RBD_domain_sf"/>
</dbReference>
<organism evidence="11 12">
    <name type="scientific">Nepenthes gracilis</name>
    <name type="common">Slender pitcher plant</name>
    <dbReference type="NCBI Taxonomy" id="150966"/>
    <lineage>
        <taxon>Eukaryota</taxon>
        <taxon>Viridiplantae</taxon>
        <taxon>Streptophyta</taxon>
        <taxon>Embryophyta</taxon>
        <taxon>Tracheophyta</taxon>
        <taxon>Spermatophyta</taxon>
        <taxon>Magnoliopsida</taxon>
        <taxon>eudicotyledons</taxon>
        <taxon>Gunneridae</taxon>
        <taxon>Pentapetalae</taxon>
        <taxon>Caryophyllales</taxon>
        <taxon>Nepenthaceae</taxon>
        <taxon>Nepenthes</taxon>
    </lineage>
</organism>
<dbReference type="PANTHER" id="PTHR22792">
    <property type="entry name" value="LUPUS LA PROTEIN-RELATED"/>
    <property type="match status" value="1"/>
</dbReference>
<dbReference type="FunFam" id="1.10.10.10:FF:000795">
    <property type="entry name" value="La protein 2"/>
    <property type="match status" value="1"/>
</dbReference>
<dbReference type="AlphaFoldDB" id="A0AAD3SIU6"/>
<comment type="subcellular location">
    <subcellularLocation>
        <location evidence="1">Nucleus</location>
        <location evidence="1">Nucleolus</location>
    </subcellularLocation>
    <subcellularLocation>
        <location evidence="2">Nucleus</location>
        <location evidence="2">Nucleoplasm</location>
    </subcellularLocation>
</comment>
<dbReference type="PRINTS" id="PR00302">
    <property type="entry name" value="LUPUSLA"/>
</dbReference>
<evidence type="ECO:0000313" key="12">
    <source>
        <dbReference type="Proteomes" id="UP001279734"/>
    </source>
</evidence>
<dbReference type="EMBL" id="BSYO01000012">
    <property type="protein sequence ID" value="GMH12425.1"/>
    <property type="molecule type" value="Genomic_DNA"/>
</dbReference>
<dbReference type="InterPro" id="IPR045180">
    <property type="entry name" value="La_dom_prot"/>
</dbReference>
<dbReference type="InterPro" id="IPR036390">
    <property type="entry name" value="WH_DNA-bd_sf"/>
</dbReference>
<accession>A0AAD3SIU6</accession>
<feature type="compositionally biased region" description="Basic and acidic residues" evidence="7">
    <location>
        <begin position="293"/>
        <end position="315"/>
    </location>
</feature>
<feature type="compositionally biased region" description="Polar residues" evidence="7">
    <location>
        <begin position="282"/>
        <end position="292"/>
    </location>
</feature>